<organism evidence="1">
    <name type="scientific">marine sediment metagenome</name>
    <dbReference type="NCBI Taxonomy" id="412755"/>
    <lineage>
        <taxon>unclassified sequences</taxon>
        <taxon>metagenomes</taxon>
        <taxon>ecological metagenomes</taxon>
    </lineage>
</organism>
<gene>
    <name evidence="1" type="ORF">LCGC14_1814820</name>
</gene>
<proteinExistence type="predicted"/>
<comment type="caution">
    <text evidence="1">The sequence shown here is derived from an EMBL/GenBank/DDBJ whole genome shotgun (WGS) entry which is preliminary data.</text>
</comment>
<dbReference type="EMBL" id="LAZR01017687">
    <property type="protein sequence ID" value="KKL99397.1"/>
    <property type="molecule type" value="Genomic_DNA"/>
</dbReference>
<evidence type="ECO:0000313" key="1">
    <source>
        <dbReference type="EMBL" id="KKL99397.1"/>
    </source>
</evidence>
<sequence length="183" mass="20991">MSEGTDFLIDTLKFTYQTPEGDEVEIDFYTELTGFSVPKDKLRELPATYAFVGTITAVLLARAKEFEDELEIWDAEEDYELRQSGWTGEAAIKKQIKTNPIWLKKRGKINIAWREYMKAKAMLDAISLKFGVLETMHSDSEVKSYYARPSILARADRIKQPKIKTVRVAKPAKKRYKISGGKE</sequence>
<name>A0A0F9JKA6_9ZZZZ</name>
<dbReference type="AlphaFoldDB" id="A0A0F9JKA6"/>
<protein>
    <submittedName>
        <fullName evidence="1">Uncharacterized protein</fullName>
    </submittedName>
</protein>
<reference evidence="1" key="1">
    <citation type="journal article" date="2015" name="Nature">
        <title>Complex archaea that bridge the gap between prokaryotes and eukaryotes.</title>
        <authorList>
            <person name="Spang A."/>
            <person name="Saw J.H."/>
            <person name="Jorgensen S.L."/>
            <person name="Zaremba-Niedzwiedzka K."/>
            <person name="Martijn J."/>
            <person name="Lind A.E."/>
            <person name="van Eijk R."/>
            <person name="Schleper C."/>
            <person name="Guy L."/>
            <person name="Ettema T.J."/>
        </authorList>
    </citation>
    <scope>NUCLEOTIDE SEQUENCE</scope>
</reference>
<accession>A0A0F9JKA6</accession>